<dbReference type="InterPro" id="IPR058517">
    <property type="entry name" value="DUF8204"/>
</dbReference>
<dbReference type="PANTHER" id="PTHR34566:SF2">
    <property type="entry name" value="ALTERED INHERITANCE OF MITOCHONDRIA PROTEIN"/>
    <property type="match status" value="1"/>
</dbReference>
<name>A0A2G5EJN6_AQUCA</name>
<dbReference type="OrthoDB" id="510712at2759"/>
<dbReference type="AlphaFoldDB" id="A0A2G5EJN6"/>
<dbReference type="InParanoid" id="A0A2G5EJN6"/>
<evidence type="ECO:0000313" key="3">
    <source>
        <dbReference type="EMBL" id="PIA55964.1"/>
    </source>
</evidence>
<dbReference type="Pfam" id="PF26631">
    <property type="entry name" value="DUF8204"/>
    <property type="match status" value="1"/>
</dbReference>
<evidence type="ECO:0000259" key="2">
    <source>
        <dbReference type="Pfam" id="PF26631"/>
    </source>
</evidence>
<dbReference type="STRING" id="218851.A0A2G5EJN6"/>
<dbReference type="Proteomes" id="UP000230069">
    <property type="component" value="Unassembled WGS sequence"/>
</dbReference>
<accession>A0A2G5EJN6</accession>
<organism evidence="3 4">
    <name type="scientific">Aquilegia coerulea</name>
    <name type="common">Rocky mountain columbine</name>
    <dbReference type="NCBI Taxonomy" id="218851"/>
    <lineage>
        <taxon>Eukaryota</taxon>
        <taxon>Viridiplantae</taxon>
        <taxon>Streptophyta</taxon>
        <taxon>Embryophyta</taxon>
        <taxon>Tracheophyta</taxon>
        <taxon>Spermatophyta</taxon>
        <taxon>Magnoliopsida</taxon>
        <taxon>Ranunculales</taxon>
        <taxon>Ranunculaceae</taxon>
        <taxon>Thalictroideae</taxon>
        <taxon>Aquilegia</taxon>
    </lineage>
</organism>
<gene>
    <name evidence="3" type="ORF">AQUCO_00700345v1</name>
</gene>
<protein>
    <recommendedName>
        <fullName evidence="2">DUF8204 domain-containing protein</fullName>
    </recommendedName>
</protein>
<keyword evidence="4" id="KW-1185">Reference proteome</keyword>
<reference evidence="3 4" key="1">
    <citation type="submission" date="2017-09" db="EMBL/GenBank/DDBJ databases">
        <title>WGS assembly of Aquilegia coerulea Goldsmith.</title>
        <authorList>
            <person name="Hodges S."/>
            <person name="Kramer E."/>
            <person name="Nordborg M."/>
            <person name="Tomkins J."/>
            <person name="Borevitz J."/>
            <person name="Derieg N."/>
            <person name="Yan J."/>
            <person name="Mihaltcheva S."/>
            <person name="Hayes R.D."/>
            <person name="Rokhsar D."/>
        </authorList>
    </citation>
    <scope>NUCLEOTIDE SEQUENCE [LARGE SCALE GENOMIC DNA]</scope>
    <source>
        <strain evidence="4">cv. Goldsmith</strain>
    </source>
</reference>
<evidence type="ECO:0000256" key="1">
    <source>
        <dbReference type="SAM" id="MobiDB-lite"/>
    </source>
</evidence>
<dbReference type="PANTHER" id="PTHR34566">
    <property type="entry name" value="ALTERED INHERITANCE OF MITOCHONDRIA PROTEIN"/>
    <property type="match status" value="1"/>
</dbReference>
<dbReference type="FunCoup" id="A0A2G5EJN6">
    <property type="interactions" value="1444"/>
</dbReference>
<dbReference type="EMBL" id="KZ305024">
    <property type="protein sequence ID" value="PIA55964.1"/>
    <property type="molecule type" value="Genomic_DNA"/>
</dbReference>
<proteinExistence type="predicted"/>
<sequence>MEGSQSEMKEEKEEEEEKKKKKKKNEVINNNTLKGKSCKGCLYYSSIRKSNSQNPVCLGFTRTLQQVPDYIVGESEMEASKDGRNLTDFKYACLGYSVHLDKKSSSADPKEKQAELPVCVGIEFLVDKQPVTADHVPAHNKEVFEVCLNLTIWLLYTPVSTLHKWSNSKDWITLSSPPSNKFYFYKKNNRKFVLQDGTQEVMYSVKQAIDGHTSPQPRPYKPAYSMGEEFLGKFSRNASLVAAGVGRNMQRVGRHIKENLDDALYPYRRRPK</sequence>
<evidence type="ECO:0000313" key="4">
    <source>
        <dbReference type="Proteomes" id="UP000230069"/>
    </source>
</evidence>
<feature type="domain" description="DUF8204" evidence="2">
    <location>
        <begin position="34"/>
        <end position="125"/>
    </location>
</feature>
<feature type="region of interest" description="Disordered" evidence="1">
    <location>
        <begin position="1"/>
        <end position="26"/>
    </location>
</feature>